<reference evidence="3 4" key="1">
    <citation type="submission" date="2018-08" db="EMBL/GenBank/DDBJ databases">
        <title>The draft genome of Acinetobacter sichuanensis strain WCHAc060041.</title>
        <authorList>
            <person name="Qin J."/>
            <person name="Feng Y."/>
            <person name="Zong Z."/>
        </authorList>
    </citation>
    <scope>NUCLEOTIDE SEQUENCE [LARGE SCALE GENOMIC DNA]</scope>
    <source>
        <strain evidence="3 4">WCHAc060041</strain>
    </source>
</reference>
<keyword evidence="2" id="KW-1133">Transmembrane helix</keyword>
<feature type="coiled-coil region" evidence="1">
    <location>
        <begin position="113"/>
        <end position="140"/>
    </location>
</feature>
<dbReference type="EMBL" id="PYIX02000001">
    <property type="protein sequence ID" value="RFC85455.1"/>
    <property type="molecule type" value="Genomic_DNA"/>
</dbReference>
<proteinExistence type="predicted"/>
<feature type="transmembrane region" description="Helical" evidence="2">
    <location>
        <begin position="42"/>
        <end position="60"/>
    </location>
</feature>
<accession>A0A371YVE0</accession>
<dbReference type="AlphaFoldDB" id="A0A371YVE0"/>
<evidence type="ECO:0000256" key="1">
    <source>
        <dbReference type="SAM" id="Coils"/>
    </source>
</evidence>
<evidence type="ECO:0000313" key="3">
    <source>
        <dbReference type="EMBL" id="RFC85455.1"/>
    </source>
</evidence>
<feature type="transmembrane region" description="Helical" evidence="2">
    <location>
        <begin position="16"/>
        <end position="36"/>
    </location>
</feature>
<dbReference type="Proteomes" id="UP000240957">
    <property type="component" value="Unassembled WGS sequence"/>
</dbReference>
<comment type="caution">
    <text evidence="3">The sequence shown here is derived from an EMBL/GenBank/DDBJ whole genome shotgun (WGS) entry which is preliminary data.</text>
</comment>
<keyword evidence="2" id="KW-0812">Transmembrane</keyword>
<evidence type="ECO:0000256" key="2">
    <source>
        <dbReference type="SAM" id="Phobius"/>
    </source>
</evidence>
<keyword evidence="1" id="KW-0175">Coiled coil</keyword>
<name>A0A371YVE0_9GAMM</name>
<gene>
    <name evidence="3" type="ORF">C9E89_000595</name>
</gene>
<keyword evidence="2" id="KW-0472">Membrane</keyword>
<protein>
    <submittedName>
        <fullName evidence="3">Uncharacterized protein</fullName>
    </submittedName>
</protein>
<evidence type="ECO:0000313" key="4">
    <source>
        <dbReference type="Proteomes" id="UP000240957"/>
    </source>
</evidence>
<organism evidence="3 4">
    <name type="scientific">Acinetobacter sichuanensis</name>
    <dbReference type="NCBI Taxonomy" id="2136183"/>
    <lineage>
        <taxon>Bacteria</taxon>
        <taxon>Pseudomonadati</taxon>
        <taxon>Pseudomonadota</taxon>
        <taxon>Gammaproteobacteria</taxon>
        <taxon>Moraxellales</taxon>
        <taxon>Moraxellaceae</taxon>
        <taxon>Acinetobacter</taxon>
    </lineage>
</organism>
<sequence>MSNKDQSHNRISGKDALITCVISIILAIFISILLFIDTWFSNLLLVVILLGIVFGVYWLYKISDLEFKKMLKNQEDENKIDVIHQQPTAYFLQYQQLISNYQHLQSKSLRHLSQNAQNKLTKIEEIMQFMNEKLQQSQDESFQNEIMDIQRTLNAYLSPALQHFIDIPEFLRNRKVLDQQQTPNQIIEQQLQMIVNEFENIAESIYLNDLNQLVDHGQFLKYKLQQPDLFKTQQDISDHSA</sequence>